<name>A0A3N4PJR7_9GAMM</name>
<protein>
    <recommendedName>
        <fullName evidence="2">Negative regulator of flagellin synthesis</fullName>
    </recommendedName>
    <alternativeName>
        <fullName evidence="8">Anti-sigma-28 factor</fullName>
    </alternativeName>
</protein>
<evidence type="ECO:0000259" key="10">
    <source>
        <dbReference type="Pfam" id="PF04316"/>
    </source>
</evidence>
<evidence type="ECO:0000256" key="5">
    <source>
        <dbReference type="ARBA" id="ARBA00023015"/>
    </source>
</evidence>
<dbReference type="OrthoDB" id="6612705at2"/>
<keyword evidence="5" id="KW-0805">Transcription regulation</keyword>
<dbReference type="GO" id="GO:0045892">
    <property type="term" value="P:negative regulation of DNA-templated transcription"/>
    <property type="evidence" value="ECO:0007669"/>
    <property type="project" value="InterPro"/>
</dbReference>
<feature type="compositionally biased region" description="Polar residues" evidence="9">
    <location>
        <begin position="1"/>
        <end position="14"/>
    </location>
</feature>
<keyword evidence="11" id="KW-0969">Cilium</keyword>
<dbReference type="NCBIfam" id="TIGR03824">
    <property type="entry name" value="FlgM_jcvi"/>
    <property type="match status" value="1"/>
</dbReference>
<keyword evidence="6" id="KW-0804">Transcription</keyword>
<evidence type="ECO:0000256" key="9">
    <source>
        <dbReference type="SAM" id="MobiDB-lite"/>
    </source>
</evidence>
<accession>A0A3N4PJR7</accession>
<organism evidence="11 12">
    <name type="scientific">Candidatus Pantoea deserta</name>
    <dbReference type="NCBI Taxonomy" id="1869313"/>
    <lineage>
        <taxon>Bacteria</taxon>
        <taxon>Pseudomonadati</taxon>
        <taxon>Pseudomonadota</taxon>
        <taxon>Gammaproteobacteria</taxon>
        <taxon>Enterobacterales</taxon>
        <taxon>Erwiniaceae</taxon>
        <taxon>Pantoea</taxon>
    </lineage>
</organism>
<dbReference type="Pfam" id="PF04316">
    <property type="entry name" value="FlgM"/>
    <property type="match status" value="1"/>
</dbReference>
<dbReference type="InterPro" id="IPR035890">
    <property type="entry name" value="Anti-sigma-28_factor_FlgM_sf"/>
</dbReference>
<comment type="similarity">
    <text evidence="1">Belongs to the FlgM family.</text>
</comment>
<evidence type="ECO:0000256" key="6">
    <source>
        <dbReference type="ARBA" id="ARBA00023163"/>
    </source>
</evidence>
<proteinExistence type="inferred from homology"/>
<dbReference type="AlphaFoldDB" id="A0A3N4PJR7"/>
<keyword evidence="11" id="KW-0282">Flagellum</keyword>
<evidence type="ECO:0000256" key="4">
    <source>
        <dbReference type="ARBA" id="ARBA00022795"/>
    </source>
</evidence>
<keyword evidence="11" id="KW-0966">Cell projection</keyword>
<evidence type="ECO:0000256" key="2">
    <source>
        <dbReference type="ARBA" id="ARBA00017823"/>
    </source>
</evidence>
<feature type="region of interest" description="Disordered" evidence="9">
    <location>
        <begin position="1"/>
        <end position="43"/>
    </location>
</feature>
<evidence type="ECO:0000256" key="3">
    <source>
        <dbReference type="ARBA" id="ARBA00022491"/>
    </source>
</evidence>
<dbReference type="SUPFAM" id="SSF101498">
    <property type="entry name" value="Anti-sigma factor FlgM"/>
    <property type="match status" value="1"/>
</dbReference>
<feature type="domain" description="Anti-sigma-28 factor FlgM C-terminal" evidence="10">
    <location>
        <begin position="45"/>
        <end position="92"/>
    </location>
</feature>
<dbReference type="EMBL" id="RMVG01000001">
    <property type="protein sequence ID" value="RPE04647.1"/>
    <property type="molecule type" value="Genomic_DNA"/>
</dbReference>
<sequence length="99" mass="10914">MMSIDRTQQITATSLPELHQEMTKRTDKSSAQHASSSSHARACTRVSLSNQVSDLQSDTTQDINYSRLESIKSALAAGELPIDTDKISQSLVQEMFQLS</sequence>
<comment type="function">
    <text evidence="7">Responsible for the coupling of flagellin expression to flagellar assembly by preventing expression of the flagellin genes when a component of the middle class of proteins is defective. It negatively regulates flagellar genes by inhibiting the activity of FliA by directly binding to FliA.</text>
</comment>
<evidence type="ECO:0000256" key="8">
    <source>
        <dbReference type="ARBA" id="ARBA00030117"/>
    </source>
</evidence>
<dbReference type="GO" id="GO:0044781">
    <property type="term" value="P:bacterial-type flagellum organization"/>
    <property type="evidence" value="ECO:0007669"/>
    <property type="project" value="UniProtKB-KW"/>
</dbReference>
<evidence type="ECO:0000313" key="12">
    <source>
        <dbReference type="Proteomes" id="UP000281332"/>
    </source>
</evidence>
<reference evidence="11 12" key="1">
    <citation type="submission" date="2018-11" db="EMBL/GenBank/DDBJ databases">
        <title>Whole genome sequencing of Pantoea sp. RIT388.</title>
        <authorList>
            <person name="Gan H.M."/>
            <person name="Hudson A.O."/>
        </authorList>
    </citation>
    <scope>NUCLEOTIDE SEQUENCE [LARGE SCALE GENOMIC DNA]</scope>
    <source>
        <strain evidence="11 12">RIT388</strain>
    </source>
</reference>
<evidence type="ECO:0000256" key="7">
    <source>
        <dbReference type="ARBA" id="ARBA00024739"/>
    </source>
</evidence>
<gene>
    <name evidence="11" type="primary">flgM</name>
    <name evidence="11" type="ORF">BBB56_02090</name>
</gene>
<dbReference type="Proteomes" id="UP000281332">
    <property type="component" value="Unassembled WGS sequence"/>
</dbReference>
<dbReference type="InterPro" id="IPR007412">
    <property type="entry name" value="FlgM"/>
</dbReference>
<evidence type="ECO:0000313" key="11">
    <source>
        <dbReference type="EMBL" id="RPE04647.1"/>
    </source>
</evidence>
<keyword evidence="3" id="KW-0678">Repressor</keyword>
<dbReference type="InterPro" id="IPR031316">
    <property type="entry name" value="FlgM_C"/>
</dbReference>
<evidence type="ECO:0000256" key="1">
    <source>
        <dbReference type="ARBA" id="ARBA00005322"/>
    </source>
</evidence>
<feature type="compositionally biased region" description="Low complexity" evidence="9">
    <location>
        <begin position="31"/>
        <end position="41"/>
    </location>
</feature>
<comment type="caution">
    <text evidence="11">The sequence shown here is derived from an EMBL/GenBank/DDBJ whole genome shotgun (WGS) entry which is preliminary data.</text>
</comment>
<keyword evidence="4" id="KW-1005">Bacterial flagellum biogenesis</keyword>
<feature type="compositionally biased region" description="Basic and acidic residues" evidence="9">
    <location>
        <begin position="18"/>
        <end position="30"/>
    </location>
</feature>
<keyword evidence="12" id="KW-1185">Reference proteome</keyword>